<keyword evidence="1" id="KW-1133">Transmembrane helix</keyword>
<reference evidence="2" key="1">
    <citation type="submission" date="2023-03" db="EMBL/GenBank/DDBJ databases">
        <title>Massive genome expansion in bonnet fungi (Mycena s.s.) driven by repeated elements and novel gene families across ecological guilds.</title>
        <authorList>
            <consortium name="Lawrence Berkeley National Laboratory"/>
            <person name="Harder C.B."/>
            <person name="Miyauchi S."/>
            <person name="Viragh M."/>
            <person name="Kuo A."/>
            <person name="Thoen E."/>
            <person name="Andreopoulos B."/>
            <person name="Lu D."/>
            <person name="Skrede I."/>
            <person name="Drula E."/>
            <person name="Henrissat B."/>
            <person name="Morin E."/>
            <person name="Kohler A."/>
            <person name="Barry K."/>
            <person name="LaButti K."/>
            <person name="Morin E."/>
            <person name="Salamov A."/>
            <person name="Lipzen A."/>
            <person name="Mereny Z."/>
            <person name="Hegedus B."/>
            <person name="Baldrian P."/>
            <person name="Stursova M."/>
            <person name="Weitz H."/>
            <person name="Taylor A."/>
            <person name="Grigoriev I.V."/>
            <person name="Nagy L.G."/>
            <person name="Martin F."/>
            <person name="Kauserud H."/>
        </authorList>
    </citation>
    <scope>NUCLEOTIDE SEQUENCE</scope>
    <source>
        <strain evidence="2">CBHHK182m</strain>
    </source>
</reference>
<gene>
    <name evidence="2" type="ORF">B0H16DRAFT_1631867</name>
</gene>
<evidence type="ECO:0000256" key="1">
    <source>
        <dbReference type="SAM" id="Phobius"/>
    </source>
</evidence>
<organism evidence="2 3">
    <name type="scientific">Mycena metata</name>
    <dbReference type="NCBI Taxonomy" id="1033252"/>
    <lineage>
        <taxon>Eukaryota</taxon>
        <taxon>Fungi</taxon>
        <taxon>Dikarya</taxon>
        <taxon>Basidiomycota</taxon>
        <taxon>Agaricomycotina</taxon>
        <taxon>Agaricomycetes</taxon>
        <taxon>Agaricomycetidae</taxon>
        <taxon>Agaricales</taxon>
        <taxon>Marasmiineae</taxon>
        <taxon>Mycenaceae</taxon>
        <taxon>Mycena</taxon>
    </lineage>
</organism>
<sequence>MESAEVLAREHHFVYNFAPEGRKYSRADRRTISEYFCLSDEQVQDDQGITTAQRSVELGRLADIFRSAAQTVVFCDEENCDHTQLTCVWGKRLFTLPGILHAQTVLRLTRTPQGAQIFRTFGHAFRETMQKHAAQGQKWHLYAIFQHTINTGAVPWQAAIHALIVEAIRRDEASGFYYHKYLGKALNELLPRRARLEDLGNSGWNDLAWLLELNQGFYNAASLAAVSSIAEEETVSWLGKPISPAAGNERLEPVLTAFPVSSTSDPTSDPPLTIIAGKTLGFRPKLQRDALGLYKNEEMKGLKTLAFCAAFLLLLFSYFVTRWRYCKTGLKTSSSDFIIYYCTAMLYRVVELLAGTMYLEREGWVFLEDSKWGDKLARLGEQDHYLRTLTHWGDQQLVPKWEKPMKRTCFSGKLVDLRNRVYVDTIVVSRPNALVPLAIHGSGVTCMLLNRAGDSGAPTVTAHKIGMCNVPPYIFAQTVKSATIYVGNDSKYRVVRRQVEFIILWKGWVLIIL</sequence>
<dbReference type="Proteomes" id="UP001215598">
    <property type="component" value="Unassembled WGS sequence"/>
</dbReference>
<protein>
    <submittedName>
        <fullName evidence="2">Uncharacterized protein</fullName>
    </submittedName>
</protein>
<feature type="transmembrane region" description="Helical" evidence="1">
    <location>
        <begin position="304"/>
        <end position="325"/>
    </location>
</feature>
<comment type="caution">
    <text evidence="2">The sequence shown here is derived from an EMBL/GenBank/DDBJ whole genome shotgun (WGS) entry which is preliminary data.</text>
</comment>
<keyword evidence="1" id="KW-0472">Membrane</keyword>
<evidence type="ECO:0000313" key="3">
    <source>
        <dbReference type="Proteomes" id="UP001215598"/>
    </source>
</evidence>
<dbReference type="EMBL" id="JARKIB010000427">
    <property type="protein sequence ID" value="KAJ7709128.1"/>
    <property type="molecule type" value="Genomic_DNA"/>
</dbReference>
<keyword evidence="3" id="KW-1185">Reference proteome</keyword>
<dbReference type="AlphaFoldDB" id="A0AAD7H0J3"/>
<accession>A0AAD7H0J3</accession>
<name>A0AAD7H0J3_9AGAR</name>
<proteinExistence type="predicted"/>
<keyword evidence="1" id="KW-0812">Transmembrane</keyword>
<feature type="transmembrane region" description="Helical" evidence="1">
    <location>
        <begin position="337"/>
        <end position="359"/>
    </location>
</feature>
<evidence type="ECO:0000313" key="2">
    <source>
        <dbReference type="EMBL" id="KAJ7709128.1"/>
    </source>
</evidence>